<accession>A0AA38MGU6</accession>
<proteinExistence type="predicted"/>
<dbReference type="EMBL" id="JALNTZ010000004">
    <property type="protein sequence ID" value="KAJ3655254.1"/>
    <property type="molecule type" value="Genomic_DNA"/>
</dbReference>
<comment type="caution">
    <text evidence="1">The sequence shown here is derived from an EMBL/GenBank/DDBJ whole genome shotgun (WGS) entry which is preliminary data.</text>
</comment>
<dbReference type="Proteomes" id="UP001168821">
    <property type="component" value="Unassembled WGS sequence"/>
</dbReference>
<keyword evidence="2" id="KW-1185">Reference proteome</keyword>
<name>A0AA38MGU6_9CUCU</name>
<evidence type="ECO:0000313" key="1">
    <source>
        <dbReference type="EMBL" id="KAJ3655254.1"/>
    </source>
</evidence>
<reference evidence="1" key="1">
    <citation type="journal article" date="2023" name="G3 (Bethesda)">
        <title>Whole genome assemblies of Zophobas morio and Tenebrio molitor.</title>
        <authorList>
            <person name="Kaur S."/>
            <person name="Stinson S.A."/>
            <person name="diCenzo G.C."/>
        </authorList>
    </citation>
    <scope>NUCLEOTIDE SEQUENCE</scope>
    <source>
        <strain evidence="1">QUZm001</strain>
    </source>
</reference>
<organism evidence="1 2">
    <name type="scientific">Zophobas morio</name>
    <dbReference type="NCBI Taxonomy" id="2755281"/>
    <lineage>
        <taxon>Eukaryota</taxon>
        <taxon>Metazoa</taxon>
        <taxon>Ecdysozoa</taxon>
        <taxon>Arthropoda</taxon>
        <taxon>Hexapoda</taxon>
        <taxon>Insecta</taxon>
        <taxon>Pterygota</taxon>
        <taxon>Neoptera</taxon>
        <taxon>Endopterygota</taxon>
        <taxon>Coleoptera</taxon>
        <taxon>Polyphaga</taxon>
        <taxon>Cucujiformia</taxon>
        <taxon>Tenebrionidae</taxon>
        <taxon>Zophobas</taxon>
    </lineage>
</organism>
<dbReference type="AlphaFoldDB" id="A0AA38MGU6"/>
<protein>
    <submittedName>
        <fullName evidence="1">Uncharacterized protein</fullName>
    </submittedName>
</protein>
<sequence length="108" mass="12446">MVRGRFRHVTTKSKKAPLTWDLHLDISAFSPYLSLPGGFHNFLSYASRERILGKGNVIFQLDRWHYLLRDYRCLVDDRPHFYNPDVSNLHTITNAGVAVTLGFSSRPV</sequence>
<gene>
    <name evidence="1" type="ORF">Zmor_014390</name>
</gene>
<evidence type="ECO:0000313" key="2">
    <source>
        <dbReference type="Proteomes" id="UP001168821"/>
    </source>
</evidence>